<evidence type="ECO:0000313" key="12">
    <source>
        <dbReference type="Proteomes" id="UP000093129"/>
    </source>
</evidence>
<evidence type="ECO:0000259" key="7">
    <source>
        <dbReference type="PROSITE" id="PS51296"/>
    </source>
</evidence>
<evidence type="ECO:0000313" key="10">
    <source>
        <dbReference type="EMBL" id="QQD71429.1"/>
    </source>
</evidence>
<dbReference type="Pfam" id="PF00355">
    <property type="entry name" value="Rieske"/>
    <property type="match status" value="1"/>
</dbReference>
<protein>
    <submittedName>
        <fullName evidence="8">Rieske (2Fe-2S) iron-sulfur domain-containing protein</fullName>
    </submittedName>
    <submittedName>
        <fullName evidence="10">Rieske (2Fe-2S) protein</fullName>
    </submittedName>
</protein>
<dbReference type="InterPro" id="IPR017941">
    <property type="entry name" value="Rieske_2Fe-2S"/>
</dbReference>
<dbReference type="GO" id="GO:0051537">
    <property type="term" value="F:2 iron, 2 sulfur cluster binding"/>
    <property type="evidence" value="ECO:0007669"/>
    <property type="project" value="UniProtKB-KW"/>
</dbReference>
<proteinExistence type="inferred from homology"/>
<dbReference type="SUPFAM" id="SSF50022">
    <property type="entry name" value="ISP domain"/>
    <property type="match status" value="1"/>
</dbReference>
<reference evidence="8" key="1">
    <citation type="submission" date="2014-03" db="EMBL/GenBank/DDBJ databases">
        <authorList>
            <person name="Genoscope - CEA"/>
        </authorList>
    </citation>
    <scope>NUCLEOTIDE SEQUENCE [LARGE SCALE GENOMIC DNA]</scope>
    <source>
        <strain evidence="8">CF27</strain>
    </source>
</reference>
<evidence type="ECO:0000256" key="1">
    <source>
        <dbReference type="ARBA" id="ARBA00022714"/>
    </source>
</evidence>
<feature type="domain" description="Rieske" evidence="7">
    <location>
        <begin position="4"/>
        <end position="113"/>
    </location>
</feature>
<dbReference type="Proteomes" id="UP000093129">
    <property type="component" value="Unassembled WGS sequence"/>
</dbReference>
<dbReference type="EMBL" id="MASQ01000068">
    <property type="protein sequence ID" value="OCB03380.1"/>
    <property type="molecule type" value="Genomic_DNA"/>
</dbReference>
<evidence type="ECO:0000313" key="11">
    <source>
        <dbReference type="EMBL" id="SMH63984.1"/>
    </source>
</evidence>
<comment type="similarity">
    <text evidence="6">Belongs to the bacterial ring-hydroxylating dioxygenase ferredoxin component family.</text>
</comment>
<keyword evidence="1" id="KW-0001">2Fe-2S</keyword>
<dbReference type="EMBL" id="CCCS020000020">
    <property type="protein sequence ID" value="CDQ09321.1"/>
    <property type="molecule type" value="Genomic_DNA"/>
</dbReference>
<dbReference type="Gene3D" id="2.102.10.10">
    <property type="entry name" value="Rieske [2Fe-2S] iron-sulphur domain"/>
    <property type="match status" value="1"/>
</dbReference>
<dbReference type="PANTHER" id="PTHR21496:SF0">
    <property type="entry name" value="RIESKE DOMAIN-CONTAINING PROTEIN"/>
    <property type="match status" value="1"/>
</dbReference>
<keyword evidence="2" id="KW-0479">Metal-binding</keyword>
<dbReference type="EMBL" id="CP059488">
    <property type="protein sequence ID" value="QQD71429.1"/>
    <property type="molecule type" value="Genomic_DNA"/>
</dbReference>
<reference evidence="9 12" key="3">
    <citation type="submission" date="2016-07" db="EMBL/GenBank/DDBJ databases">
        <title>Draft genome of a psychrotolerant acidophile Acidithiobacillus ferrivorans strain YL15.</title>
        <authorList>
            <person name="Peng T."/>
            <person name="Ma L."/>
            <person name="Nan M."/>
            <person name="An N."/>
            <person name="Wang M."/>
            <person name="Qiu G."/>
            <person name="Zeng W."/>
        </authorList>
    </citation>
    <scope>NUCLEOTIDE SEQUENCE [LARGE SCALE GENOMIC DNA]</scope>
    <source>
        <strain evidence="9 12">YL15</strain>
    </source>
</reference>
<dbReference type="EMBL" id="LT841305">
    <property type="protein sequence ID" value="SMH63984.1"/>
    <property type="molecule type" value="Genomic_DNA"/>
</dbReference>
<gene>
    <name evidence="11" type="ORF">AFERRI_10017</name>
    <name evidence="8" type="ORF">AFERRI_270002</name>
    <name evidence="9" type="ORF">BBC27_00700</name>
    <name evidence="10" type="ORF">H2515_07980</name>
</gene>
<reference evidence="10 14" key="5">
    <citation type="submission" date="2020-07" db="EMBL/GenBank/DDBJ databases">
        <title>Complete genome sequence analysis of Acidithiobacillus ferrivorans XJFY6S-08 reveals extreme environmental adaptation to alpine acid mine drainage.</title>
        <authorList>
            <person name="Yan L."/>
            <person name="Ni Y."/>
        </authorList>
    </citation>
    <scope>NUCLEOTIDE SEQUENCE [LARGE SCALE GENOMIC DNA]</scope>
    <source>
        <strain evidence="10 14">XJFY6S-08</strain>
    </source>
</reference>
<dbReference type="AlphaFoldDB" id="A0A060ULV1"/>
<dbReference type="GO" id="GO:0046872">
    <property type="term" value="F:metal ion binding"/>
    <property type="evidence" value="ECO:0007669"/>
    <property type="project" value="UniProtKB-KW"/>
</dbReference>
<evidence type="ECO:0000256" key="6">
    <source>
        <dbReference type="ARBA" id="ARBA00038001"/>
    </source>
</evidence>
<reference evidence="11 13" key="4">
    <citation type="submission" date="2017-03" db="EMBL/GenBank/DDBJ databases">
        <authorList>
            <person name="Regsiter A."/>
            <person name="William W."/>
        </authorList>
    </citation>
    <scope>NUCLEOTIDE SEQUENCE [LARGE SCALE GENOMIC DNA]</scope>
    <source>
        <strain evidence="11">PRJEB5721</strain>
    </source>
</reference>
<keyword evidence="3" id="KW-0408">Iron</keyword>
<dbReference type="InterPro" id="IPR036922">
    <property type="entry name" value="Rieske_2Fe-2S_sf"/>
</dbReference>
<name>A0A060ULV1_9PROT</name>
<sequence>MAKSKIGAQDDFPRGQTKACQVAGYDLAVYALSDGYYATQARCTHLKASLTDGKIIDDQLIQCHRHHARFDIRSGEVVDWANFPPGIQLLNFICPRKALKTFPVSVEDGTLYVEIS</sequence>
<evidence type="ECO:0000313" key="13">
    <source>
        <dbReference type="Proteomes" id="UP000193925"/>
    </source>
</evidence>
<dbReference type="PROSITE" id="PS51296">
    <property type="entry name" value="RIESKE"/>
    <property type="match status" value="1"/>
</dbReference>
<keyword evidence="4" id="KW-0411">Iron-sulfur</keyword>
<dbReference type="PANTHER" id="PTHR21496">
    <property type="entry name" value="FERREDOXIN-RELATED"/>
    <property type="match status" value="1"/>
</dbReference>
<evidence type="ECO:0000313" key="9">
    <source>
        <dbReference type="EMBL" id="OCB03380.1"/>
    </source>
</evidence>
<keyword evidence="13" id="KW-1185">Reference proteome</keyword>
<dbReference type="Proteomes" id="UP000595420">
    <property type="component" value="Chromosome"/>
</dbReference>
<dbReference type="Proteomes" id="UP000193925">
    <property type="component" value="Chromosome AFERRI"/>
</dbReference>
<organism evidence="8">
    <name type="scientific">Acidithiobacillus ferrivorans</name>
    <dbReference type="NCBI Taxonomy" id="160808"/>
    <lineage>
        <taxon>Bacteria</taxon>
        <taxon>Pseudomonadati</taxon>
        <taxon>Pseudomonadota</taxon>
        <taxon>Acidithiobacillia</taxon>
        <taxon>Acidithiobacillales</taxon>
        <taxon>Acidithiobacillaceae</taxon>
        <taxon>Acidithiobacillus</taxon>
    </lineage>
</organism>
<dbReference type="RefSeq" id="WP_035191717.1">
    <property type="nucleotide sequence ID" value="NZ_CCCS020000020.1"/>
</dbReference>
<accession>A0A060ULV1</accession>
<reference evidence="8" key="2">
    <citation type="submission" date="2014-07" db="EMBL/GenBank/DDBJ databases">
        <title>Initial genome analysis of the psychrotolerant acidophile Acidithiobacillus ferrivorans CF27: insights into iron and sulfur oxidation pathways and into biofilm formation.</title>
        <authorList>
            <person name="Talla E."/>
            <person name="Hedrich S."/>
            <person name="Mangenot S."/>
            <person name="Ji B."/>
            <person name="Johnson D.B."/>
            <person name="Barbe V."/>
            <person name="Bonnefoy V."/>
        </authorList>
    </citation>
    <scope>NUCLEOTIDE SEQUENCE [LARGE SCALE GENOMIC DNA]</scope>
    <source>
        <strain evidence="8">CF27</strain>
    </source>
</reference>
<evidence type="ECO:0000256" key="3">
    <source>
        <dbReference type="ARBA" id="ARBA00023004"/>
    </source>
</evidence>
<evidence type="ECO:0000256" key="4">
    <source>
        <dbReference type="ARBA" id="ARBA00023014"/>
    </source>
</evidence>
<evidence type="ECO:0000313" key="14">
    <source>
        <dbReference type="Proteomes" id="UP000595420"/>
    </source>
</evidence>
<comment type="cofactor">
    <cofactor evidence="5">
        <name>[2Fe-2S] cluster</name>
        <dbReference type="ChEBI" id="CHEBI:190135"/>
    </cofactor>
</comment>
<evidence type="ECO:0000256" key="5">
    <source>
        <dbReference type="ARBA" id="ARBA00034078"/>
    </source>
</evidence>
<evidence type="ECO:0000256" key="2">
    <source>
        <dbReference type="ARBA" id="ARBA00022723"/>
    </source>
</evidence>
<evidence type="ECO:0000313" key="8">
    <source>
        <dbReference type="EMBL" id="CDQ09321.1"/>
    </source>
</evidence>